<sequence>MAYVDQRDAGKRGCNDDVHHGLVDRHVDPEDLDADPRHKFKLVLRVVTLVDVQSEGARWRGEDCAERRGDGEETSLDHAVEPVFG</sequence>
<evidence type="ECO:0000313" key="2">
    <source>
        <dbReference type="EMBL" id="CAB5029448.1"/>
    </source>
</evidence>
<gene>
    <name evidence="2" type="ORF">UFOPK4175_00174</name>
</gene>
<evidence type="ECO:0000256" key="1">
    <source>
        <dbReference type="SAM" id="MobiDB-lite"/>
    </source>
</evidence>
<reference evidence="2" key="1">
    <citation type="submission" date="2020-05" db="EMBL/GenBank/DDBJ databases">
        <authorList>
            <person name="Chiriac C."/>
            <person name="Salcher M."/>
            <person name="Ghai R."/>
            <person name="Kavagutti S V."/>
        </authorList>
    </citation>
    <scope>NUCLEOTIDE SEQUENCE</scope>
</reference>
<organism evidence="2">
    <name type="scientific">freshwater metagenome</name>
    <dbReference type="NCBI Taxonomy" id="449393"/>
    <lineage>
        <taxon>unclassified sequences</taxon>
        <taxon>metagenomes</taxon>
        <taxon>ecological metagenomes</taxon>
    </lineage>
</organism>
<name>A0A6J7RLS3_9ZZZZ</name>
<feature type="region of interest" description="Disordered" evidence="1">
    <location>
        <begin position="63"/>
        <end position="85"/>
    </location>
</feature>
<accession>A0A6J7RLS3</accession>
<dbReference type="AlphaFoldDB" id="A0A6J7RLS3"/>
<dbReference type="EMBL" id="CAFBPX010000017">
    <property type="protein sequence ID" value="CAB5029448.1"/>
    <property type="molecule type" value="Genomic_DNA"/>
</dbReference>
<proteinExistence type="predicted"/>
<feature type="region of interest" description="Disordered" evidence="1">
    <location>
        <begin position="1"/>
        <end position="22"/>
    </location>
</feature>
<protein>
    <submittedName>
        <fullName evidence="2">Unannotated protein</fullName>
    </submittedName>
</protein>